<accession>A0A485LI32</accession>
<dbReference type="InterPro" id="IPR004886">
    <property type="entry name" value="Glucanosyltransferase"/>
</dbReference>
<dbReference type="GO" id="GO:0042124">
    <property type="term" value="F:1,3-beta-glucanosyltransferase activity"/>
    <property type="evidence" value="ECO:0007669"/>
    <property type="project" value="TreeGrafter"/>
</dbReference>
<keyword evidence="5" id="KW-0472">Membrane</keyword>
<feature type="transmembrane region" description="Helical" evidence="5">
    <location>
        <begin position="635"/>
        <end position="654"/>
    </location>
</feature>
<dbReference type="InterPro" id="IPR017853">
    <property type="entry name" value="GH"/>
</dbReference>
<dbReference type="Proteomes" id="UP000332933">
    <property type="component" value="Unassembled WGS sequence"/>
</dbReference>
<keyword evidence="9" id="KW-1185">Reference proteome</keyword>
<dbReference type="GO" id="GO:0005886">
    <property type="term" value="C:plasma membrane"/>
    <property type="evidence" value="ECO:0007669"/>
    <property type="project" value="TreeGrafter"/>
</dbReference>
<dbReference type="Gene3D" id="3.20.20.80">
    <property type="entry name" value="Glycosidases"/>
    <property type="match status" value="1"/>
</dbReference>
<dbReference type="EMBL" id="VJMH01006991">
    <property type="protein sequence ID" value="KAF0686558.1"/>
    <property type="molecule type" value="Genomic_DNA"/>
</dbReference>
<dbReference type="PANTHER" id="PTHR31468">
    <property type="entry name" value="1,3-BETA-GLUCANOSYLTRANSFERASE GAS1"/>
    <property type="match status" value="1"/>
</dbReference>
<keyword evidence="5" id="KW-1133">Transmembrane helix</keyword>
<evidence type="ECO:0000256" key="5">
    <source>
        <dbReference type="SAM" id="Phobius"/>
    </source>
</evidence>
<evidence type="ECO:0000256" key="6">
    <source>
        <dbReference type="SAM" id="SignalP"/>
    </source>
</evidence>
<organism evidence="8 9">
    <name type="scientific">Aphanomyces stellatus</name>
    <dbReference type="NCBI Taxonomy" id="120398"/>
    <lineage>
        <taxon>Eukaryota</taxon>
        <taxon>Sar</taxon>
        <taxon>Stramenopiles</taxon>
        <taxon>Oomycota</taxon>
        <taxon>Saprolegniomycetes</taxon>
        <taxon>Saprolegniales</taxon>
        <taxon>Verrucalvaceae</taxon>
        <taxon>Aphanomyces</taxon>
    </lineage>
</organism>
<proteinExistence type="inferred from homology"/>
<keyword evidence="3" id="KW-1015">Disulfide bond</keyword>
<keyword evidence="4" id="KW-0325">Glycoprotein</keyword>
<dbReference type="AlphaFoldDB" id="A0A485LI32"/>
<dbReference type="EMBL" id="CAADRA010007017">
    <property type="protein sequence ID" value="VFT98321.1"/>
    <property type="molecule type" value="Genomic_DNA"/>
</dbReference>
<dbReference type="OrthoDB" id="421038at2759"/>
<evidence type="ECO:0000313" key="7">
    <source>
        <dbReference type="EMBL" id="KAF0686558.1"/>
    </source>
</evidence>
<name>A0A485LI32_9STRA</name>
<evidence type="ECO:0000313" key="8">
    <source>
        <dbReference type="EMBL" id="VFT98321.1"/>
    </source>
</evidence>
<reference evidence="7" key="2">
    <citation type="submission" date="2019-06" db="EMBL/GenBank/DDBJ databases">
        <title>Genomics analysis of Aphanomyces spp. identifies a new class of oomycete effector associated with host adaptation.</title>
        <authorList>
            <person name="Gaulin E."/>
        </authorList>
    </citation>
    <scope>NUCLEOTIDE SEQUENCE</scope>
    <source>
        <strain evidence="7">CBS 578.67</strain>
    </source>
</reference>
<evidence type="ECO:0000256" key="4">
    <source>
        <dbReference type="ARBA" id="ARBA00023180"/>
    </source>
</evidence>
<dbReference type="PANTHER" id="PTHR31468:SF2">
    <property type="entry name" value="1,3-BETA-GLUCANOSYLTRANSFERASE GAS1"/>
    <property type="match status" value="1"/>
</dbReference>
<evidence type="ECO:0000313" key="9">
    <source>
        <dbReference type="Proteomes" id="UP000332933"/>
    </source>
</evidence>
<reference evidence="8 9" key="1">
    <citation type="submission" date="2019-03" db="EMBL/GenBank/DDBJ databases">
        <authorList>
            <person name="Gaulin E."/>
            <person name="Dumas B."/>
        </authorList>
    </citation>
    <scope>NUCLEOTIDE SEQUENCE [LARGE SCALE GENOMIC DNA]</scope>
    <source>
        <strain evidence="8">CBS 568.67</strain>
    </source>
</reference>
<evidence type="ECO:0000256" key="3">
    <source>
        <dbReference type="ARBA" id="ARBA00023157"/>
    </source>
</evidence>
<keyword evidence="5" id="KW-0812">Transmembrane</keyword>
<sequence length="678" mass="71786">MRILSLAAVVVALLQPMSANTAWTVCNRKLLKDGNLFFIRGVNYQPVPIGGWSGVDLLLQPALWQRDLALLRNMNVNAAKVYFMAPGNAKGHQAYLDAAFNNGYLPIFTMFSIWVTPQSMVGSVQVTDAAFQSIIAQYYLMAKEVACHPGTMGFVIGGEMNGIWDVQTQPFWAKFNALSQAVRSGIAAATCASPAPKILTTNFLDDYASSIAYGEQFGADVDVWGVNIYDKRFDASKMLQYNRVTSRPYLFSEYGVPFGSNEWEAAGPYDAWNVGLYLLSMAQLLRKSFLGKDPSGTSVLVGGFIFEYTDEWWKEGFPWRHDYSPVPAQIFPLQFGSEEYYGLFTISPGNGLNTVTPRAVVAQLAALWAEPIDGQAYNCANPVPPTAPATPLTTAVTACGRDAAAGIASFSDPGVCGSANSGLGCQGSGPCRYCQLLPTAKSAPYVGCPAPPPPPPPAACANSSRICPNGVALLPTASCTFDACPSMTCNADPVMLQRGVGMFYDSVCAGSNIASLVGCDLLRPGCRYCTPPYGQTAFVPCPVVLSSTPCIATVSNLNMGLGLVSDPSCVGGGVGCDATRPSCRYCMMFVTPQSAQLRPCPGVTIADASGFAAVDDGGSGDAKDNPSATSTMTTAGLLVLGTVFGLVAVGVAVAKVRRRADDEKKDLALRTPTDPNIL</sequence>
<feature type="signal peptide" evidence="6">
    <location>
        <begin position="1"/>
        <end position="19"/>
    </location>
</feature>
<keyword evidence="2 6" id="KW-0732">Signal</keyword>
<evidence type="ECO:0000256" key="1">
    <source>
        <dbReference type="ARBA" id="ARBA00007528"/>
    </source>
</evidence>
<dbReference type="Pfam" id="PF03198">
    <property type="entry name" value="Glyco_hydro_72"/>
    <property type="match status" value="1"/>
</dbReference>
<dbReference type="SUPFAM" id="SSF51445">
    <property type="entry name" value="(Trans)glycosidases"/>
    <property type="match status" value="1"/>
</dbReference>
<feature type="chain" id="PRO_5036355623" evidence="6">
    <location>
        <begin position="20"/>
        <end position="678"/>
    </location>
</feature>
<dbReference type="GO" id="GO:0034411">
    <property type="term" value="P:cell wall (1-&gt;3)-beta-D-glucan biosynthetic process"/>
    <property type="evidence" value="ECO:0007669"/>
    <property type="project" value="TreeGrafter"/>
</dbReference>
<evidence type="ECO:0000256" key="2">
    <source>
        <dbReference type="ARBA" id="ARBA00022729"/>
    </source>
</evidence>
<protein>
    <submittedName>
        <fullName evidence="8">Aste57867_21652 protein</fullName>
    </submittedName>
</protein>
<gene>
    <name evidence="8" type="primary">Aste57867_21652</name>
    <name evidence="7" type="ORF">As57867_021583</name>
    <name evidence="8" type="ORF">ASTE57867_21652</name>
</gene>
<comment type="similarity">
    <text evidence="1">Belongs to the glycosyl hydrolase 72 family.</text>
</comment>